<sequence>MSYTITASSLNKNRSTTANADELFVKHSIPELRTYEKKTRFDIEKKKQELRLMVGERYRDLIDAADSIVNMRQCALSIQKELHHMQDSSNVDALKHNGRIQINEDKKGTKDENKHHLYSYAAQIKLLVDVPEQIWRSLESHKYLNASRLYLIAKLVYKNLQAYNEESPFDVSVTFPVVQRQWDAVSHFKTQILQKATQYLKSLAETLCAIMLLDDLTKRDVFQICLESRTLVLTKLLEKSINSDIKLLTEKFKEMINLIRSIIYHVGMVFMKIGDNNDDGERSLIEFYLYQLQQGFTVHQEDHPSIIMSSPRDSKVSLTRLYSPSNNIHLLIRYLPESIQTFTPFLNLSGTRGNFSQEDIIIKMNLWLENITKEFQEKLENLLLNVCNLVFGKPFSIWNDLLRCGFNKRFQDIISISFEELSKQPSTLIKQRLNTLDDPNNEAKRLLIGRIANAIAYETINHQRHEKFDDPRLINLREIFMQVYFMAYKPWIQHVKNNARITITNILSSSSWDEQTLVWEEVTIQESTEGVEAEKIKLPSQPSSSIMKFLFNICREINIVGSPTLHEAIIKDLVKQIYITIFDLYNNLTSNEEQFSKISEKGAIQVLYDIKFLRKVFESCWSLGPDLIDENDIKEHQQREQMINQFIKVIRQKIDPIDLTIFEPFLNKNVERHYTRSSIMLGLLFQLNPKVTDMRRKGVSLQDYHNIMVIAPQSTRFTLLPIRHKLGQRNKGLIV</sequence>
<accession>A0A9N8VQI1</accession>
<evidence type="ECO:0000256" key="6">
    <source>
        <dbReference type="ARBA" id="ARBA00023034"/>
    </source>
</evidence>
<evidence type="ECO:0000256" key="4">
    <source>
        <dbReference type="ARBA" id="ARBA00022448"/>
    </source>
</evidence>
<dbReference type="GO" id="GO:0017119">
    <property type="term" value="C:Golgi transport complex"/>
    <property type="evidence" value="ECO:0007669"/>
    <property type="project" value="InterPro"/>
</dbReference>
<comment type="caution">
    <text evidence="8">The sequence shown here is derived from an EMBL/GenBank/DDBJ whole genome shotgun (WGS) entry which is preliminary data.</text>
</comment>
<dbReference type="GO" id="GO:0000139">
    <property type="term" value="C:Golgi membrane"/>
    <property type="evidence" value="ECO:0007669"/>
    <property type="project" value="UniProtKB-SubCell"/>
</dbReference>
<evidence type="ECO:0000256" key="3">
    <source>
        <dbReference type="ARBA" id="ARBA00020978"/>
    </source>
</evidence>
<reference evidence="8" key="1">
    <citation type="submission" date="2021-06" db="EMBL/GenBank/DDBJ databases">
        <authorList>
            <person name="Kallberg Y."/>
            <person name="Tangrot J."/>
            <person name="Rosling A."/>
        </authorList>
    </citation>
    <scope>NUCLEOTIDE SEQUENCE</scope>
    <source>
        <strain evidence="8">AZ414A</strain>
    </source>
</reference>
<dbReference type="GO" id="GO:0015031">
    <property type="term" value="P:protein transport"/>
    <property type="evidence" value="ECO:0007669"/>
    <property type="project" value="UniProtKB-KW"/>
</dbReference>
<proteinExistence type="inferred from homology"/>
<dbReference type="EMBL" id="CAJVPK010000143">
    <property type="protein sequence ID" value="CAG8458901.1"/>
    <property type="molecule type" value="Genomic_DNA"/>
</dbReference>
<keyword evidence="6" id="KW-0333">Golgi apparatus</keyword>
<dbReference type="GO" id="GO:0006891">
    <property type="term" value="P:intra-Golgi vesicle-mediated transport"/>
    <property type="evidence" value="ECO:0007669"/>
    <property type="project" value="InterPro"/>
</dbReference>
<keyword evidence="4" id="KW-0813">Transport</keyword>
<gene>
    <name evidence="8" type="ORF">DEBURN_LOCUS2569</name>
</gene>
<comment type="similarity">
    <text evidence="2">Belongs to the COG1 family.</text>
</comment>
<dbReference type="PANTHER" id="PTHR31658">
    <property type="entry name" value="CONSERVED OLIGOMERIC GOLGI COMPLEX SUBUNIT 1"/>
    <property type="match status" value="1"/>
</dbReference>
<dbReference type="InterPro" id="IPR033370">
    <property type="entry name" value="COG1"/>
</dbReference>
<evidence type="ECO:0000256" key="2">
    <source>
        <dbReference type="ARBA" id="ARBA00006653"/>
    </source>
</evidence>
<protein>
    <recommendedName>
        <fullName evidence="3">Conserved oligomeric Golgi complex subunit 1</fullName>
    </recommendedName>
</protein>
<dbReference type="PANTHER" id="PTHR31658:SF0">
    <property type="entry name" value="CONSERVED OLIGOMERIC GOLGI COMPLEX SUBUNIT 1"/>
    <property type="match status" value="1"/>
</dbReference>
<comment type="subcellular location">
    <subcellularLocation>
        <location evidence="1">Golgi apparatus membrane</location>
        <topology evidence="1">Peripheral membrane protein</topology>
    </subcellularLocation>
</comment>
<organism evidence="8 9">
    <name type="scientific">Diversispora eburnea</name>
    <dbReference type="NCBI Taxonomy" id="1213867"/>
    <lineage>
        <taxon>Eukaryota</taxon>
        <taxon>Fungi</taxon>
        <taxon>Fungi incertae sedis</taxon>
        <taxon>Mucoromycota</taxon>
        <taxon>Glomeromycotina</taxon>
        <taxon>Glomeromycetes</taxon>
        <taxon>Diversisporales</taxon>
        <taxon>Diversisporaceae</taxon>
        <taxon>Diversispora</taxon>
    </lineage>
</organism>
<evidence type="ECO:0000256" key="7">
    <source>
        <dbReference type="ARBA" id="ARBA00023136"/>
    </source>
</evidence>
<keyword evidence="5" id="KW-0653">Protein transport</keyword>
<name>A0A9N8VQI1_9GLOM</name>
<dbReference type="Proteomes" id="UP000789706">
    <property type="component" value="Unassembled WGS sequence"/>
</dbReference>
<evidence type="ECO:0000256" key="1">
    <source>
        <dbReference type="ARBA" id="ARBA00004395"/>
    </source>
</evidence>
<evidence type="ECO:0000256" key="5">
    <source>
        <dbReference type="ARBA" id="ARBA00022927"/>
    </source>
</evidence>
<dbReference type="AlphaFoldDB" id="A0A9N8VQI1"/>
<dbReference type="Pfam" id="PF08700">
    <property type="entry name" value="VPS51_Exo84_N"/>
    <property type="match status" value="1"/>
</dbReference>
<keyword evidence="7" id="KW-0472">Membrane</keyword>
<evidence type="ECO:0000313" key="8">
    <source>
        <dbReference type="EMBL" id="CAG8458901.1"/>
    </source>
</evidence>
<keyword evidence="9" id="KW-1185">Reference proteome</keyword>
<dbReference type="OrthoDB" id="46189at2759"/>
<evidence type="ECO:0000313" key="9">
    <source>
        <dbReference type="Proteomes" id="UP000789706"/>
    </source>
</evidence>